<keyword evidence="4 6" id="KW-1133">Transmembrane helix</keyword>
<dbReference type="Proteomes" id="UP000182762">
    <property type="component" value="Unassembled WGS sequence"/>
</dbReference>
<comment type="subcellular location">
    <subcellularLocation>
        <location evidence="1">Membrane</location>
        <topology evidence="1">Multi-pass membrane protein</topology>
    </subcellularLocation>
</comment>
<dbReference type="Gene3D" id="1.20.1720.10">
    <property type="entry name" value="Multidrug resistance protein D"/>
    <property type="match status" value="1"/>
</dbReference>
<gene>
    <name evidence="7" type="ORF">SAMN02745910_00972</name>
</gene>
<proteinExistence type="inferred from homology"/>
<dbReference type="EMBL" id="FOXX01000002">
    <property type="protein sequence ID" value="SFQ33576.1"/>
    <property type="molecule type" value="Genomic_DNA"/>
</dbReference>
<protein>
    <submittedName>
        <fullName evidence="7">Integral membrane protein, YkoY family</fullName>
    </submittedName>
</protein>
<dbReference type="NCBIfam" id="TIGR03716">
    <property type="entry name" value="R_switched_YkoY"/>
    <property type="match status" value="1"/>
</dbReference>
<keyword evidence="8" id="KW-1185">Reference proteome</keyword>
<dbReference type="SUPFAM" id="SSF103473">
    <property type="entry name" value="MFS general substrate transporter"/>
    <property type="match status" value="1"/>
</dbReference>
<feature type="transmembrane region" description="Helical" evidence="6">
    <location>
        <begin position="119"/>
        <end position="144"/>
    </location>
</feature>
<evidence type="ECO:0000256" key="4">
    <source>
        <dbReference type="ARBA" id="ARBA00022989"/>
    </source>
</evidence>
<organism evidence="7 8">
    <name type="scientific">Priestia endophytica DSM 13796</name>
    <dbReference type="NCBI Taxonomy" id="1121089"/>
    <lineage>
        <taxon>Bacteria</taxon>
        <taxon>Bacillati</taxon>
        <taxon>Bacillota</taxon>
        <taxon>Bacilli</taxon>
        <taxon>Bacillales</taxon>
        <taxon>Bacillaceae</taxon>
        <taxon>Priestia</taxon>
    </lineage>
</organism>
<dbReference type="InterPro" id="IPR022493">
    <property type="entry name" value="CHP03716_TM_YkoY"/>
</dbReference>
<dbReference type="RefSeq" id="WP_061803452.1">
    <property type="nucleotide sequence ID" value="NZ_FOXX01000002.1"/>
</dbReference>
<dbReference type="GeneID" id="93709715"/>
<comment type="caution">
    <text evidence="7">The sequence shown here is derived from an EMBL/GenBank/DDBJ whole genome shotgun (WGS) entry which is preliminary data.</text>
</comment>
<sequence length="268" mass="29563">MDTSLLLEYGWVLLVLIVLEGVLAADNALVLAIMVKHLPDDQRKKALFYGLAGAFVFRLGSLFIISFLVDVWQVQAIGAIYLLFIAFNHLFKKFVKKKGDEHGEPDEEALNKKRAKSGFWVTVLKVELADIAFAVDSILAAVALAVTLPPTTFPEIGGLDGGQFAIIFLGGLIGLIIMRFAANAFVKLLKTRPGLETAAFLIVGWVGVKLAVYTLAHPELGVINEHFPESKLWKISFWIVLVLIGLGGWFLSKKEPSHEKDQKKEATY</sequence>
<evidence type="ECO:0000256" key="6">
    <source>
        <dbReference type="SAM" id="Phobius"/>
    </source>
</evidence>
<evidence type="ECO:0000313" key="8">
    <source>
        <dbReference type="Proteomes" id="UP000182762"/>
    </source>
</evidence>
<dbReference type="Pfam" id="PF03741">
    <property type="entry name" value="TerC"/>
    <property type="match status" value="1"/>
</dbReference>
<feature type="transmembrane region" description="Helical" evidence="6">
    <location>
        <begin position="164"/>
        <end position="186"/>
    </location>
</feature>
<feature type="transmembrane region" description="Helical" evidence="6">
    <location>
        <begin position="198"/>
        <end position="215"/>
    </location>
</feature>
<keyword evidence="3 6" id="KW-0812">Transmembrane</keyword>
<dbReference type="InterPro" id="IPR005496">
    <property type="entry name" value="Integral_membrane_TerC"/>
</dbReference>
<reference evidence="7 8" key="1">
    <citation type="submission" date="2016-10" db="EMBL/GenBank/DDBJ databases">
        <authorList>
            <person name="Varghese N."/>
            <person name="Submissions S."/>
        </authorList>
    </citation>
    <scope>NUCLEOTIDE SEQUENCE [LARGE SCALE GENOMIC DNA]</scope>
    <source>
        <strain evidence="7 8">DSM 13796</strain>
    </source>
</reference>
<feature type="transmembrane region" description="Helical" evidence="6">
    <location>
        <begin position="47"/>
        <end position="68"/>
    </location>
</feature>
<comment type="similarity">
    <text evidence="2">Belongs to the TerC family.</text>
</comment>
<keyword evidence="5 6" id="KW-0472">Membrane</keyword>
<evidence type="ECO:0000256" key="3">
    <source>
        <dbReference type="ARBA" id="ARBA00022692"/>
    </source>
</evidence>
<feature type="transmembrane region" description="Helical" evidence="6">
    <location>
        <begin position="74"/>
        <end position="91"/>
    </location>
</feature>
<name>A0A1I5XP31_9BACI</name>
<dbReference type="PANTHER" id="PTHR30238:SF4">
    <property type="entry name" value="SLL1022 PROTEIN"/>
    <property type="match status" value="1"/>
</dbReference>
<evidence type="ECO:0000313" key="7">
    <source>
        <dbReference type="EMBL" id="SFQ33576.1"/>
    </source>
</evidence>
<feature type="transmembrane region" description="Helical" evidence="6">
    <location>
        <begin position="12"/>
        <end position="35"/>
    </location>
</feature>
<dbReference type="InterPro" id="IPR036259">
    <property type="entry name" value="MFS_trans_sf"/>
</dbReference>
<evidence type="ECO:0000256" key="5">
    <source>
        <dbReference type="ARBA" id="ARBA00023136"/>
    </source>
</evidence>
<feature type="transmembrane region" description="Helical" evidence="6">
    <location>
        <begin position="235"/>
        <end position="252"/>
    </location>
</feature>
<evidence type="ECO:0000256" key="2">
    <source>
        <dbReference type="ARBA" id="ARBA00007511"/>
    </source>
</evidence>
<dbReference type="PANTHER" id="PTHR30238">
    <property type="entry name" value="MEMBRANE BOUND PREDICTED REDOX MODULATOR"/>
    <property type="match status" value="1"/>
</dbReference>
<evidence type="ECO:0000256" key="1">
    <source>
        <dbReference type="ARBA" id="ARBA00004141"/>
    </source>
</evidence>
<accession>A0A1I5XP31</accession>